<reference evidence="3" key="1">
    <citation type="submission" date="2016-04" db="EMBL/GenBank/DDBJ databases">
        <authorList>
            <person name="Quiroz-Castaneda R.E."/>
            <person name="Martinez-Ocampo F."/>
        </authorList>
    </citation>
    <scope>NUCLEOTIDE SEQUENCE [LARGE SCALE GENOMIC DNA]</scope>
    <source>
        <strain evidence="3">INIFAP01</strain>
    </source>
</reference>
<dbReference type="STRING" id="432608.A6V39_00180"/>
<organism evidence="2 3">
    <name type="scientific">Candidatus Mycoplasma haematobovis</name>
    <dbReference type="NCBI Taxonomy" id="432608"/>
    <lineage>
        <taxon>Bacteria</taxon>
        <taxon>Bacillati</taxon>
        <taxon>Mycoplasmatota</taxon>
        <taxon>Mollicutes</taxon>
        <taxon>Mycoplasmataceae</taxon>
        <taxon>Mycoplasma</taxon>
    </lineage>
</organism>
<dbReference type="RefSeq" id="WP_187149699.1">
    <property type="nucleotide sequence ID" value="NZ_LWUJ01000010.1"/>
</dbReference>
<dbReference type="AlphaFoldDB" id="A0A1A9QET9"/>
<gene>
    <name evidence="2" type="ORF">A6V39_00180</name>
</gene>
<feature type="signal peptide" evidence="1">
    <location>
        <begin position="1"/>
        <end position="20"/>
    </location>
</feature>
<accession>A0A1A9QET9</accession>
<evidence type="ECO:0000256" key="1">
    <source>
        <dbReference type="SAM" id="SignalP"/>
    </source>
</evidence>
<evidence type="ECO:0000313" key="2">
    <source>
        <dbReference type="EMBL" id="OAL10466.1"/>
    </source>
</evidence>
<sequence>MTSKSLLLTVAGVSTLGGVAAGAVALFNKKEPSNVKELLINKEKTPLDVVGNTNDKQWKLLANKYKGNNSPIQITGEKSINKIAGLTIQDPRAGAEVDFAVLKSKCKSLFDTKINNDESFNTVVDNAENWCTLESPVLEQAQKTIPAKPSNMKEFIKGKNWEPLDKSDNSNDKTVWEALISKYSTVSEPTQKITIDGFKSGNENKVANIKALQTACDKLLDSTTDLESNAEIVKNWCTKQTTLNN</sequence>
<comment type="caution">
    <text evidence="2">The sequence shown here is derived from an EMBL/GenBank/DDBJ whole genome shotgun (WGS) entry which is preliminary data.</text>
</comment>
<evidence type="ECO:0000313" key="3">
    <source>
        <dbReference type="Proteomes" id="UP000077623"/>
    </source>
</evidence>
<proteinExistence type="predicted"/>
<keyword evidence="1" id="KW-0732">Signal</keyword>
<keyword evidence="3" id="KW-1185">Reference proteome</keyword>
<dbReference type="Proteomes" id="UP000077623">
    <property type="component" value="Unassembled WGS sequence"/>
</dbReference>
<feature type="chain" id="PRO_5008394712" evidence="1">
    <location>
        <begin position="21"/>
        <end position="245"/>
    </location>
</feature>
<dbReference type="EMBL" id="LWUJ01000010">
    <property type="protein sequence ID" value="OAL10466.1"/>
    <property type="molecule type" value="Genomic_DNA"/>
</dbReference>
<name>A0A1A9QET9_9MOLU</name>
<protein>
    <submittedName>
        <fullName evidence="2">Uncharacterized protein</fullName>
    </submittedName>
</protein>